<evidence type="ECO:0000256" key="8">
    <source>
        <dbReference type="SAM" id="Phobius"/>
    </source>
</evidence>
<dbReference type="AlphaFoldDB" id="A0AA90N9F3"/>
<feature type="transmembrane region" description="Helical" evidence="8">
    <location>
        <begin position="353"/>
        <end position="375"/>
    </location>
</feature>
<dbReference type="RefSeq" id="WP_305111162.1">
    <property type="nucleotide sequence ID" value="NZ_JAUTIX010000003.1"/>
</dbReference>
<dbReference type="GO" id="GO:0016020">
    <property type="term" value="C:membrane"/>
    <property type="evidence" value="ECO:0007669"/>
    <property type="project" value="UniProtKB-SubCell"/>
</dbReference>
<dbReference type="EMBL" id="JAUTIX010000003">
    <property type="protein sequence ID" value="MDP0398237.1"/>
    <property type="molecule type" value="Genomic_DNA"/>
</dbReference>
<evidence type="ECO:0000256" key="2">
    <source>
        <dbReference type="ARBA" id="ARBA00008583"/>
    </source>
</evidence>
<keyword evidence="3" id="KW-0813">Transport</keyword>
<evidence type="ECO:0000313" key="11">
    <source>
        <dbReference type="Proteomes" id="UP001178281"/>
    </source>
</evidence>
<keyword evidence="11" id="KW-1185">Reference proteome</keyword>
<dbReference type="InterPro" id="IPR004841">
    <property type="entry name" value="AA-permease/SLC12A_dom"/>
</dbReference>
<comment type="caution">
    <text evidence="10">The sequence shown here is derived from an EMBL/GenBank/DDBJ whole genome shotgun (WGS) entry which is preliminary data.</text>
</comment>
<dbReference type="Pfam" id="PF00324">
    <property type="entry name" value="AA_permease"/>
    <property type="match status" value="1"/>
</dbReference>
<feature type="transmembrane region" description="Helical" evidence="8">
    <location>
        <begin position="98"/>
        <end position="116"/>
    </location>
</feature>
<keyword evidence="4 8" id="KW-0812">Transmembrane</keyword>
<gene>
    <name evidence="10" type="ORF">Q7X28_09900</name>
</gene>
<keyword evidence="6 8" id="KW-1133">Transmembrane helix</keyword>
<dbReference type="GO" id="GO:0006865">
    <property type="term" value="P:amino acid transport"/>
    <property type="evidence" value="ECO:0007669"/>
    <property type="project" value="UniProtKB-KW"/>
</dbReference>
<feature type="transmembrane region" description="Helical" evidence="8">
    <location>
        <begin position="395"/>
        <end position="414"/>
    </location>
</feature>
<accession>A0AA90N9F3</accession>
<dbReference type="GO" id="GO:0055085">
    <property type="term" value="P:transmembrane transport"/>
    <property type="evidence" value="ECO:0007669"/>
    <property type="project" value="InterPro"/>
</dbReference>
<dbReference type="PANTHER" id="PTHR43495:SF5">
    <property type="entry name" value="GAMMA-AMINOBUTYRIC ACID PERMEASE"/>
    <property type="match status" value="1"/>
</dbReference>
<feature type="transmembrane region" description="Helical" evidence="8">
    <location>
        <begin position="420"/>
        <end position="439"/>
    </location>
</feature>
<comment type="subcellular location">
    <subcellularLocation>
        <location evidence="1">Membrane</location>
        <topology evidence="1">Multi-pass membrane protein</topology>
    </subcellularLocation>
</comment>
<dbReference type="PIRSF" id="PIRSF006060">
    <property type="entry name" value="AA_transporter"/>
    <property type="match status" value="1"/>
</dbReference>
<evidence type="ECO:0000256" key="7">
    <source>
        <dbReference type="ARBA" id="ARBA00023136"/>
    </source>
</evidence>
<feature type="transmembrane region" description="Helical" evidence="8">
    <location>
        <begin position="318"/>
        <end position="341"/>
    </location>
</feature>
<evidence type="ECO:0000259" key="9">
    <source>
        <dbReference type="Pfam" id="PF00324"/>
    </source>
</evidence>
<feature type="transmembrane region" description="Helical" evidence="8">
    <location>
        <begin position="152"/>
        <end position="173"/>
    </location>
</feature>
<comment type="similarity">
    <text evidence="2">Belongs to the amino acid-polyamine-organocation (APC) superfamily. Amino acid transporter (AAT) (TC 2.A.3.1) family.</text>
</comment>
<feature type="transmembrane region" description="Helical" evidence="8">
    <location>
        <begin position="273"/>
        <end position="297"/>
    </location>
</feature>
<evidence type="ECO:0000256" key="5">
    <source>
        <dbReference type="ARBA" id="ARBA00022970"/>
    </source>
</evidence>
<proteinExistence type="inferred from homology"/>
<name>A0AA90N9F3_9ACTN</name>
<evidence type="ECO:0000313" key="10">
    <source>
        <dbReference type="EMBL" id="MDP0398237.1"/>
    </source>
</evidence>
<evidence type="ECO:0000256" key="3">
    <source>
        <dbReference type="ARBA" id="ARBA00022448"/>
    </source>
</evidence>
<organism evidence="10 11">
    <name type="scientific">Tsukamurella strandjordii</name>
    <dbReference type="NCBI Taxonomy" id="147577"/>
    <lineage>
        <taxon>Bacteria</taxon>
        <taxon>Bacillati</taxon>
        <taxon>Actinomycetota</taxon>
        <taxon>Actinomycetes</taxon>
        <taxon>Mycobacteriales</taxon>
        <taxon>Tsukamurellaceae</taxon>
        <taxon>Tsukamurella</taxon>
    </lineage>
</organism>
<evidence type="ECO:0000256" key="4">
    <source>
        <dbReference type="ARBA" id="ARBA00022692"/>
    </source>
</evidence>
<evidence type="ECO:0000256" key="1">
    <source>
        <dbReference type="ARBA" id="ARBA00004141"/>
    </source>
</evidence>
<dbReference type="PANTHER" id="PTHR43495">
    <property type="entry name" value="GABA PERMEASE"/>
    <property type="match status" value="1"/>
</dbReference>
<feature type="transmembrane region" description="Helical" evidence="8">
    <location>
        <begin position="122"/>
        <end position="140"/>
    </location>
</feature>
<feature type="transmembrane region" description="Helical" evidence="8">
    <location>
        <begin position="193"/>
        <end position="216"/>
    </location>
</feature>
<feature type="transmembrane region" description="Helical" evidence="8">
    <location>
        <begin position="228"/>
        <end position="253"/>
    </location>
</feature>
<keyword evidence="7 8" id="KW-0472">Membrane</keyword>
<keyword evidence="5" id="KW-0029">Amino-acid transport</keyword>
<dbReference type="FunFam" id="1.20.1740.10:FF:000001">
    <property type="entry name" value="Amino acid permease"/>
    <property type="match status" value="1"/>
</dbReference>
<protein>
    <submittedName>
        <fullName evidence="10">Amino acid permease</fullName>
    </submittedName>
</protein>
<feature type="transmembrane region" description="Helical" evidence="8">
    <location>
        <begin position="35"/>
        <end position="55"/>
    </location>
</feature>
<feature type="transmembrane region" description="Helical" evidence="8">
    <location>
        <begin position="12"/>
        <end position="29"/>
    </location>
</feature>
<dbReference type="PROSITE" id="PS00218">
    <property type="entry name" value="AMINO_ACID_PERMEASE_1"/>
    <property type="match status" value="1"/>
</dbReference>
<dbReference type="Proteomes" id="UP001178281">
    <property type="component" value="Unassembled WGS sequence"/>
</dbReference>
<sequence>MTSGLHKGMRPRHLVMMSLGAAIGAGLFVGSGKAVAAAGPAVLVAYLIAGTIVVLTMRMLGEMVAADPNPGAFSHYAGRALGPGAGFAVGWLWWVQEALVVAAEAVAAAAILHGLIGGPPPWVWALVFMVTFTVINLAGVGKFGEFEFWFSLIKIAFVVLFLILGTAFLLGWTSAPSPGLENLAELMPTGWQGVIAALLLVAFAFGGIELVAVAAAETADPERSVTRAIRAIVWRILIFYVGTVTVIVIALPWNDPAVAEGPFTAVLNAAGMPAVASMLGAVIVVALLSSLNANLYGASRMIFSLSERGMAPRSVSRLDGRAVPVIGVICTVIPGFLAVPATYFWGSAVLDNLLSLVGSTLIVTWLATIASEIVLRRRADRDGTPLPLKMWLFPYLSYATLIGVLAILLLGLTVEATRGQIISTTVLVLVLFAIGTVMARRPAAGDQERRASLER</sequence>
<dbReference type="InterPro" id="IPR004840">
    <property type="entry name" value="Amino_acid_permease_CS"/>
</dbReference>
<evidence type="ECO:0000256" key="6">
    <source>
        <dbReference type="ARBA" id="ARBA00022989"/>
    </source>
</evidence>
<feature type="domain" description="Amino acid permease/ SLC12A" evidence="9">
    <location>
        <begin position="13"/>
        <end position="442"/>
    </location>
</feature>
<dbReference type="Gene3D" id="1.20.1740.10">
    <property type="entry name" value="Amino acid/polyamine transporter I"/>
    <property type="match status" value="1"/>
</dbReference>
<reference evidence="10" key="1">
    <citation type="submission" date="2023-08" db="EMBL/GenBank/DDBJ databases">
        <title>The draft genome of Tsukamurella strandjordii strain 050030.</title>
        <authorList>
            <person name="Zhao F."/>
            <person name="Feng Y."/>
            <person name="Zong Z."/>
        </authorList>
    </citation>
    <scope>NUCLEOTIDE SEQUENCE</scope>
    <source>
        <strain evidence="10">050030</strain>
    </source>
</reference>